<dbReference type="SUPFAM" id="SSF47384">
    <property type="entry name" value="Homodimeric domain of signal transducing histidine kinase"/>
    <property type="match status" value="1"/>
</dbReference>
<protein>
    <recommendedName>
        <fullName evidence="3">histidine kinase</fullName>
        <ecNumber evidence="3">2.7.13.3</ecNumber>
    </recommendedName>
</protein>
<keyword evidence="9" id="KW-0418">Kinase</keyword>
<dbReference type="PROSITE" id="PS50112">
    <property type="entry name" value="PAS"/>
    <property type="match status" value="1"/>
</dbReference>
<feature type="coiled-coil region" evidence="14">
    <location>
        <begin position="544"/>
        <end position="571"/>
    </location>
</feature>
<feature type="domain" description="PAS" evidence="17">
    <location>
        <begin position="430"/>
        <end position="501"/>
    </location>
</feature>
<accession>A0A7C3VP61</accession>
<dbReference type="EC" id="2.7.13.3" evidence="3"/>
<dbReference type="InterPro" id="IPR033479">
    <property type="entry name" value="dCache_1"/>
</dbReference>
<dbReference type="SMART" id="SM00091">
    <property type="entry name" value="PAS"/>
    <property type="match status" value="1"/>
</dbReference>
<dbReference type="InterPro" id="IPR003661">
    <property type="entry name" value="HisK_dim/P_dom"/>
</dbReference>
<sequence>MIFQLPLRWALIIPFVLQIFAAVGITSYVSIRNGERAVNEVAGQLRREIVARIAQKLSDLVKTPLQVNRMNAAAVGLNLLDLENIPTLERYFWNQLRQFDELTFISLGTEKGIFVGAERLGDGTIAISRCTGETKYSLETWNSDERGNRRQLLQSKPNYDPRHRSWYEMAATTGQPKWSEIYVMQTTNRLSIAANQPIYNAQGKMIGVVSVDLALTDINNFLKELQVGQTGQTFIVDRSGLLVASSTDTKLLINPSEPTSERRQAVASESPLIEATAKYLIAQFGQFDRIQTSQQLDFSLNGNRQFLQVAPLTDNSGIDWLIVVVIPEADFMSEINANTRNTIFLCVVALGIATIMGFFTSSWILQPILHLSRASKAIARGDLDQQVTSGHLKEINVLANAFNHMAAQLKTSFSQLEIRVEERTRQLQKQREFLRTVIDSNPNLIFVKNITGQFVLANQALAEVYGTTVEEIIGKTDADFNPHPAEVAKYLEGDRQAITTGLAQISEETMTNAGGEVRYLHTIRIPLPSATPQVLGVAADVTDRKQFEVQLQQAKETADAANQAKSEFLANMSHELRTPLNGILGYAQILQQASDLNPKHRHGIQIIEQAGSHLLALINDILDLAKIEARKMELRPKDFHFPAFLNGVAEITRIRAENQGIDFDYSHFK</sequence>
<dbReference type="CDD" id="cd00130">
    <property type="entry name" value="PAS"/>
    <property type="match status" value="1"/>
</dbReference>
<evidence type="ECO:0000259" key="18">
    <source>
        <dbReference type="PROSITE" id="PS50885"/>
    </source>
</evidence>
<reference evidence="19" key="1">
    <citation type="journal article" date="2020" name="mSystems">
        <title>Genome- and Community-Level Interaction Insights into Carbon Utilization and Element Cycling Functions of Hydrothermarchaeota in Hydrothermal Sediment.</title>
        <authorList>
            <person name="Zhou Z."/>
            <person name="Liu Y."/>
            <person name="Xu W."/>
            <person name="Pan J."/>
            <person name="Luo Z.H."/>
            <person name="Li M."/>
        </authorList>
    </citation>
    <scope>NUCLEOTIDE SEQUENCE [LARGE SCALE GENOMIC DNA]</scope>
    <source>
        <strain evidence="19">SpSt-374</strain>
    </source>
</reference>
<keyword evidence="7 15" id="KW-0812">Transmembrane</keyword>
<keyword evidence="6" id="KW-0808">Transferase</keyword>
<dbReference type="InterPro" id="IPR036097">
    <property type="entry name" value="HisK_dim/P_sf"/>
</dbReference>
<evidence type="ECO:0000256" key="5">
    <source>
        <dbReference type="ARBA" id="ARBA00022553"/>
    </source>
</evidence>
<evidence type="ECO:0000256" key="10">
    <source>
        <dbReference type="ARBA" id="ARBA00022840"/>
    </source>
</evidence>
<evidence type="ECO:0000256" key="6">
    <source>
        <dbReference type="ARBA" id="ARBA00022679"/>
    </source>
</evidence>
<organism evidence="19">
    <name type="scientific">Planktothricoides sp. SpSt-374</name>
    <dbReference type="NCBI Taxonomy" id="2282167"/>
    <lineage>
        <taxon>Bacteria</taxon>
        <taxon>Bacillati</taxon>
        <taxon>Cyanobacteriota</taxon>
        <taxon>Cyanophyceae</taxon>
        <taxon>Oscillatoriophycideae</taxon>
        <taxon>Oscillatoriales</taxon>
        <taxon>Oscillatoriaceae</taxon>
        <taxon>Planktothricoides</taxon>
    </lineage>
</organism>
<dbReference type="CDD" id="cd06225">
    <property type="entry name" value="HAMP"/>
    <property type="match status" value="1"/>
</dbReference>
<proteinExistence type="predicted"/>
<evidence type="ECO:0000259" key="17">
    <source>
        <dbReference type="PROSITE" id="PS50112"/>
    </source>
</evidence>
<dbReference type="Gene3D" id="6.10.340.10">
    <property type="match status" value="1"/>
</dbReference>
<dbReference type="InterPro" id="IPR000014">
    <property type="entry name" value="PAS"/>
</dbReference>
<dbReference type="AlphaFoldDB" id="A0A7C3VP61"/>
<evidence type="ECO:0000256" key="1">
    <source>
        <dbReference type="ARBA" id="ARBA00000085"/>
    </source>
</evidence>
<dbReference type="SUPFAM" id="SSF103190">
    <property type="entry name" value="Sensory domain-like"/>
    <property type="match status" value="1"/>
</dbReference>
<feature type="transmembrane region" description="Helical" evidence="15">
    <location>
        <begin position="342"/>
        <end position="365"/>
    </location>
</feature>
<name>A0A7C3VP61_9CYAN</name>
<evidence type="ECO:0000256" key="7">
    <source>
        <dbReference type="ARBA" id="ARBA00022692"/>
    </source>
</evidence>
<evidence type="ECO:0000256" key="9">
    <source>
        <dbReference type="ARBA" id="ARBA00022777"/>
    </source>
</evidence>
<dbReference type="SUPFAM" id="SSF55785">
    <property type="entry name" value="PYP-like sensor domain (PAS domain)"/>
    <property type="match status" value="1"/>
</dbReference>
<evidence type="ECO:0000256" key="11">
    <source>
        <dbReference type="ARBA" id="ARBA00022989"/>
    </source>
</evidence>
<dbReference type="Pfam" id="PF02743">
    <property type="entry name" value="dCache_1"/>
    <property type="match status" value="1"/>
</dbReference>
<dbReference type="Pfam" id="PF00672">
    <property type="entry name" value="HAMP"/>
    <property type="match status" value="1"/>
</dbReference>
<feature type="domain" description="HAMP" evidence="18">
    <location>
        <begin position="362"/>
        <end position="414"/>
    </location>
</feature>
<dbReference type="Pfam" id="PF00512">
    <property type="entry name" value="HisKA"/>
    <property type="match status" value="1"/>
</dbReference>
<keyword evidence="12" id="KW-0902">Two-component regulatory system</keyword>
<evidence type="ECO:0000313" key="19">
    <source>
        <dbReference type="EMBL" id="HGG00311.1"/>
    </source>
</evidence>
<evidence type="ECO:0000256" key="8">
    <source>
        <dbReference type="ARBA" id="ARBA00022741"/>
    </source>
</evidence>
<keyword evidence="8" id="KW-0547">Nucleotide-binding</keyword>
<evidence type="ECO:0000259" key="16">
    <source>
        <dbReference type="PROSITE" id="PS50109"/>
    </source>
</evidence>
<feature type="transmembrane region" description="Helical" evidence="15">
    <location>
        <begin position="6"/>
        <end position="29"/>
    </location>
</feature>
<dbReference type="InterPro" id="IPR050736">
    <property type="entry name" value="Sensor_HK_Regulatory"/>
</dbReference>
<comment type="catalytic activity">
    <reaction evidence="1">
        <text>ATP + protein L-histidine = ADP + protein N-phospho-L-histidine.</text>
        <dbReference type="EC" id="2.7.13.3"/>
    </reaction>
</comment>
<dbReference type="SMART" id="SM00388">
    <property type="entry name" value="HisKA"/>
    <property type="match status" value="1"/>
</dbReference>
<dbReference type="InterPro" id="IPR013656">
    <property type="entry name" value="PAS_4"/>
</dbReference>
<keyword evidence="14" id="KW-0175">Coiled coil</keyword>
<keyword evidence="10" id="KW-0067">ATP-binding</keyword>
<evidence type="ECO:0000256" key="14">
    <source>
        <dbReference type="SAM" id="Coils"/>
    </source>
</evidence>
<dbReference type="InterPro" id="IPR035965">
    <property type="entry name" value="PAS-like_dom_sf"/>
</dbReference>
<evidence type="ECO:0000256" key="13">
    <source>
        <dbReference type="ARBA" id="ARBA00023136"/>
    </source>
</evidence>
<dbReference type="GO" id="GO:0005886">
    <property type="term" value="C:plasma membrane"/>
    <property type="evidence" value="ECO:0007669"/>
    <property type="project" value="UniProtKB-SubCell"/>
</dbReference>
<dbReference type="InterPro" id="IPR005467">
    <property type="entry name" value="His_kinase_dom"/>
</dbReference>
<keyword evidence="5" id="KW-0597">Phosphoprotein</keyword>
<dbReference type="GO" id="GO:0000155">
    <property type="term" value="F:phosphorelay sensor kinase activity"/>
    <property type="evidence" value="ECO:0007669"/>
    <property type="project" value="InterPro"/>
</dbReference>
<dbReference type="GO" id="GO:0005524">
    <property type="term" value="F:ATP binding"/>
    <property type="evidence" value="ECO:0007669"/>
    <property type="project" value="UniProtKB-KW"/>
</dbReference>
<dbReference type="PANTHER" id="PTHR43711">
    <property type="entry name" value="TWO-COMPONENT HISTIDINE KINASE"/>
    <property type="match status" value="1"/>
</dbReference>
<dbReference type="InterPro" id="IPR029151">
    <property type="entry name" value="Sensor-like_sf"/>
</dbReference>
<comment type="caution">
    <text evidence="19">The sequence shown here is derived from an EMBL/GenBank/DDBJ whole genome shotgun (WGS) entry which is preliminary data.</text>
</comment>
<dbReference type="EMBL" id="DSPX01000062">
    <property type="protein sequence ID" value="HGG00311.1"/>
    <property type="molecule type" value="Genomic_DNA"/>
</dbReference>
<evidence type="ECO:0000256" key="2">
    <source>
        <dbReference type="ARBA" id="ARBA00004651"/>
    </source>
</evidence>
<evidence type="ECO:0000256" key="4">
    <source>
        <dbReference type="ARBA" id="ARBA00022475"/>
    </source>
</evidence>
<dbReference type="Gene3D" id="1.10.287.130">
    <property type="match status" value="1"/>
</dbReference>
<evidence type="ECO:0000256" key="15">
    <source>
        <dbReference type="SAM" id="Phobius"/>
    </source>
</evidence>
<keyword evidence="13 15" id="KW-0472">Membrane</keyword>
<keyword evidence="11 15" id="KW-1133">Transmembrane helix</keyword>
<comment type="subcellular location">
    <subcellularLocation>
        <location evidence="2">Cell membrane</location>
        <topology evidence="2">Multi-pass membrane protein</topology>
    </subcellularLocation>
</comment>
<dbReference type="CDD" id="cd12913">
    <property type="entry name" value="PDC1_MCP_like"/>
    <property type="match status" value="1"/>
</dbReference>
<dbReference type="CDD" id="cd12912">
    <property type="entry name" value="PDC2_MCP_like"/>
    <property type="match status" value="1"/>
</dbReference>
<dbReference type="SMART" id="SM00304">
    <property type="entry name" value="HAMP"/>
    <property type="match status" value="1"/>
</dbReference>
<dbReference type="PROSITE" id="PS50109">
    <property type="entry name" value="HIS_KIN"/>
    <property type="match status" value="1"/>
</dbReference>
<dbReference type="Pfam" id="PF08448">
    <property type="entry name" value="PAS_4"/>
    <property type="match status" value="1"/>
</dbReference>
<gene>
    <name evidence="19" type="ORF">ENR15_06585</name>
</gene>
<keyword evidence="4" id="KW-1003">Cell membrane</keyword>
<evidence type="ECO:0000256" key="12">
    <source>
        <dbReference type="ARBA" id="ARBA00023012"/>
    </source>
</evidence>
<evidence type="ECO:0000256" key="3">
    <source>
        <dbReference type="ARBA" id="ARBA00012438"/>
    </source>
</evidence>
<dbReference type="PROSITE" id="PS50885">
    <property type="entry name" value="HAMP"/>
    <property type="match status" value="1"/>
</dbReference>
<dbReference type="CDD" id="cd00082">
    <property type="entry name" value="HisKA"/>
    <property type="match status" value="1"/>
</dbReference>
<dbReference type="InterPro" id="IPR003660">
    <property type="entry name" value="HAMP_dom"/>
</dbReference>
<dbReference type="Gene3D" id="3.30.450.20">
    <property type="entry name" value="PAS domain"/>
    <property type="match status" value="2"/>
</dbReference>
<dbReference type="PANTHER" id="PTHR43711:SF31">
    <property type="entry name" value="HISTIDINE KINASE"/>
    <property type="match status" value="1"/>
</dbReference>
<dbReference type="NCBIfam" id="TIGR00229">
    <property type="entry name" value="sensory_box"/>
    <property type="match status" value="1"/>
</dbReference>
<dbReference type="SUPFAM" id="SSF158472">
    <property type="entry name" value="HAMP domain-like"/>
    <property type="match status" value="1"/>
</dbReference>
<feature type="domain" description="Histidine kinase" evidence="16">
    <location>
        <begin position="571"/>
        <end position="669"/>
    </location>
</feature>
<dbReference type="FunFam" id="1.10.287.130:FF:000038">
    <property type="entry name" value="Sensory transduction histidine kinase"/>
    <property type="match status" value="1"/>
</dbReference>